<dbReference type="HOGENOM" id="CLU_2167340_0_0_7"/>
<dbReference type="KEGG" id="gur:Gura_4424"/>
<accession>A5G9U9</accession>
<dbReference type="EMBL" id="CP000698">
    <property type="protein sequence ID" value="ABQ28567.1"/>
    <property type="molecule type" value="Genomic_DNA"/>
</dbReference>
<sequence>MKRFCITLQTIIRALFPLRGGLYAAKGNVVKPAVLFPEGYTQVLPEHVPSYLANLDAAVNQRHELALFFKGCLMPAAPFLLFRLKREGFSRCRIAVLPDGIALDAQR</sequence>
<gene>
    <name evidence="1" type="ordered locus">Gura_4424</name>
</gene>
<name>A5G9U9_GEOUR</name>
<keyword evidence="2" id="KW-1185">Reference proteome</keyword>
<dbReference type="AlphaFoldDB" id="A5G9U9"/>
<protein>
    <submittedName>
        <fullName evidence="1">Uncharacterized protein</fullName>
    </submittedName>
</protein>
<evidence type="ECO:0000313" key="2">
    <source>
        <dbReference type="Proteomes" id="UP000006695"/>
    </source>
</evidence>
<dbReference type="Proteomes" id="UP000006695">
    <property type="component" value="Chromosome"/>
</dbReference>
<proteinExistence type="predicted"/>
<evidence type="ECO:0000313" key="1">
    <source>
        <dbReference type="EMBL" id="ABQ28567.1"/>
    </source>
</evidence>
<reference evidence="1 2" key="1">
    <citation type="submission" date="2007-05" db="EMBL/GenBank/DDBJ databases">
        <title>Complete sequence of Geobacter uraniireducens Rf4.</title>
        <authorList>
            <consortium name="US DOE Joint Genome Institute"/>
            <person name="Copeland A."/>
            <person name="Lucas S."/>
            <person name="Lapidus A."/>
            <person name="Barry K."/>
            <person name="Detter J.C."/>
            <person name="Glavina del Rio T."/>
            <person name="Hammon N."/>
            <person name="Israni S."/>
            <person name="Dalin E."/>
            <person name="Tice H."/>
            <person name="Pitluck S."/>
            <person name="Chertkov O."/>
            <person name="Brettin T."/>
            <person name="Bruce D."/>
            <person name="Han C."/>
            <person name="Schmutz J."/>
            <person name="Larimer F."/>
            <person name="Land M."/>
            <person name="Hauser L."/>
            <person name="Kyrpides N."/>
            <person name="Mikhailova N."/>
            <person name="Shelobolina E."/>
            <person name="Aklujkar M."/>
            <person name="Lovley D."/>
            <person name="Richardson P."/>
        </authorList>
    </citation>
    <scope>NUCLEOTIDE SEQUENCE [LARGE SCALE GENOMIC DNA]</scope>
    <source>
        <strain evidence="1 2">Rf4</strain>
    </source>
</reference>
<organism evidence="1 2">
    <name type="scientific">Geotalea uraniireducens (strain Rf4)</name>
    <name type="common">Geobacter uraniireducens</name>
    <dbReference type="NCBI Taxonomy" id="351605"/>
    <lineage>
        <taxon>Bacteria</taxon>
        <taxon>Pseudomonadati</taxon>
        <taxon>Thermodesulfobacteriota</taxon>
        <taxon>Desulfuromonadia</taxon>
        <taxon>Geobacterales</taxon>
        <taxon>Geobacteraceae</taxon>
        <taxon>Geotalea</taxon>
    </lineage>
</organism>